<dbReference type="EMBL" id="BDDD01003626">
    <property type="protein sequence ID" value="GAV85629.1"/>
    <property type="molecule type" value="Genomic_DNA"/>
</dbReference>
<organism evidence="1 2">
    <name type="scientific">Cephalotus follicularis</name>
    <name type="common">Albany pitcher plant</name>
    <dbReference type="NCBI Taxonomy" id="3775"/>
    <lineage>
        <taxon>Eukaryota</taxon>
        <taxon>Viridiplantae</taxon>
        <taxon>Streptophyta</taxon>
        <taxon>Embryophyta</taxon>
        <taxon>Tracheophyta</taxon>
        <taxon>Spermatophyta</taxon>
        <taxon>Magnoliopsida</taxon>
        <taxon>eudicotyledons</taxon>
        <taxon>Gunneridae</taxon>
        <taxon>Pentapetalae</taxon>
        <taxon>rosids</taxon>
        <taxon>fabids</taxon>
        <taxon>Oxalidales</taxon>
        <taxon>Cephalotaceae</taxon>
        <taxon>Cephalotus</taxon>
    </lineage>
</organism>
<comment type="caution">
    <text evidence="1">The sequence shown here is derived from an EMBL/GenBank/DDBJ whole genome shotgun (WGS) entry which is preliminary data.</text>
</comment>
<gene>
    <name evidence="1" type="ORF">CFOL_v3_29065</name>
</gene>
<feature type="non-terminal residue" evidence="1">
    <location>
        <position position="1"/>
    </location>
</feature>
<dbReference type="Proteomes" id="UP000187406">
    <property type="component" value="Unassembled WGS sequence"/>
</dbReference>
<sequence>LTKKGENCSNHVGGCAVYG</sequence>
<evidence type="ECO:0000313" key="2">
    <source>
        <dbReference type="Proteomes" id="UP000187406"/>
    </source>
</evidence>
<protein>
    <submittedName>
        <fullName evidence="1">Uncharacterized protein</fullName>
    </submittedName>
</protein>
<name>A0A1Q3CZI4_CEPFO</name>
<accession>A0A1Q3CZI4</accession>
<dbReference type="AlphaFoldDB" id="A0A1Q3CZI4"/>
<keyword evidence="2" id="KW-1185">Reference proteome</keyword>
<evidence type="ECO:0000313" key="1">
    <source>
        <dbReference type="EMBL" id="GAV85629.1"/>
    </source>
</evidence>
<reference evidence="2" key="1">
    <citation type="submission" date="2016-04" db="EMBL/GenBank/DDBJ databases">
        <title>Cephalotus genome sequencing.</title>
        <authorList>
            <person name="Fukushima K."/>
            <person name="Hasebe M."/>
            <person name="Fang X."/>
        </authorList>
    </citation>
    <scope>NUCLEOTIDE SEQUENCE [LARGE SCALE GENOMIC DNA]</scope>
    <source>
        <strain evidence="2">cv. St1</strain>
    </source>
</reference>
<proteinExistence type="predicted"/>